<organism evidence="6 7">
    <name type="scientific">Microterricola pindariensis</name>
    <dbReference type="NCBI Taxonomy" id="478010"/>
    <lineage>
        <taxon>Bacteria</taxon>
        <taxon>Bacillati</taxon>
        <taxon>Actinomycetota</taxon>
        <taxon>Actinomycetes</taxon>
        <taxon>Micrococcales</taxon>
        <taxon>Microbacteriaceae</taxon>
        <taxon>Microterricola</taxon>
    </lineage>
</organism>
<dbReference type="EMBL" id="MPZN01000096">
    <property type="protein sequence ID" value="PPL14388.1"/>
    <property type="molecule type" value="Genomic_DNA"/>
</dbReference>
<dbReference type="Gene3D" id="3.40.190.290">
    <property type="match status" value="1"/>
</dbReference>
<dbReference type="InterPro" id="IPR000847">
    <property type="entry name" value="LysR_HTH_N"/>
</dbReference>
<dbReference type="PANTHER" id="PTHR30346">
    <property type="entry name" value="TRANSCRIPTIONAL DUAL REGULATOR HCAR-RELATED"/>
    <property type="match status" value="1"/>
</dbReference>
<dbReference type="Proteomes" id="UP000237755">
    <property type="component" value="Unassembled WGS sequence"/>
</dbReference>
<reference evidence="6 7" key="1">
    <citation type="journal article" date="2008" name="Int. J. Syst. Evol. Microbiol.">
        <title>Leifsonia pindariensis sp. nov., isolated from the Pindari glacier of the Indian Himalayas, and emended description of the genus Leifsonia.</title>
        <authorList>
            <person name="Reddy G.S."/>
            <person name="Prabagaran S.R."/>
            <person name="Shivaji S."/>
        </authorList>
    </citation>
    <scope>NUCLEOTIDE SEQUENCE [LARGE SCALE GENOMIC DNA]</scope>
    <source>
        <strain evidence="6 7">PON 10</strain>
    </source>
</reference>
<evidence type="ECO:0000259" key="5">
    <source>
        <dbReference type="PROSITE" id="PS50931"/>
    </source>
</evidence>
<dbReference type="RefSeq" id="WP_104477612.1">
    <property type="nucleotide sequence ID" value="NZ_MPZN01000096.1"/>
</dbReference>
<evidence type="ECO:0000256" key="2">
    <source>
        <dbReference type="ARBA" id="ARBA00023015"/>
    </source>
</evidence>
<dbReference type="Gene3D" id="1.10.10.10">
    <property type="entry name" value="Winged helix-like DNA-binding domain superfamily/Winged helix DNA-binding domain"/>
    <property type="match status" value="1"/>
</dbReference>
<feature type="domain" description="HTH lysR-type" evidence="5">
    <location>
        <begin position="2"/>
        <end position="59"/>
    </location>
</feature>
<dbReference type="PANTHER" id="PTHR30346:SF29">
    <property type="entry name" value="LYSR SUBSTRATE-BINDING"/>
    <property type="match status" value="1"/>
</dbReference>
<sequence length="308" mass="33324">MINPIHLRTLLETVRLGSFAAAANRLGYTASAVSQQMAALERAVGVPLFERSGRSAHPTEAATAMARHAVRVLADIDALLAEASSAHGATVVDLRLALFPSLARPLLARLQERPEWGHSDVDLRFWVADPSPTIREIRAGREFDVALVYQVGDTALSWPQAMRQEWLGDDEYRVVVPAGWGLHAHEPVTIHQLANLPWVVHHPGTSDAAIIDRLFRGHDLRPRTLAHSDDYTVTLQLVAGGFAASFVPMLALHQLPDGVSVLDVPELRLARRVFALTPTEGASPATGAFLGAVGEILTELGVTRTDAP</sequence>
<dbReference type="InterPro" id="IPR005119">
    <property type="entry name" value="LysR_subst-bd"/>
</dbReference>
<proteinExistence type="inferred from homology"/>
<evidence type="ECO:0000313" key="7">
    <source>
        <dbReference type="Proteomes" id="UP000237755"/>
    </source>
</evidence>
<dbReference type="Pfam" id="PF03466">
    <property type="entry name" value="LysR_substrate"/>
    <property type="match status" value="1"/>
</dbReference>
<evidence type="ECO:0000256" key="1">
    <source>
        <dbReference type="ARBA" id="ARBA00009437"/>
    </source>
</evidence>
<gene>
    <name evidence="6" type="ORF">GY24_16410</name>
</gene>
<keyword evidence="3" id="KW-0238">DNA-binding</keyword>
<evidence type="ECO:0000313" key="6">
    <source>
        <dbReference type="EMBL" id="PPL14388.1"/>
    </source>
</evidence>
<dbReference type="Pfam" id="PF00126">
    <property type="entry name" value="HTH_1"/>
    <property type="match status" value="1"/>
</dbReference>
<comment type="similarity">
    <text evidence="1">Belongs to the LysR transcriptional regulatory family.</text>
</comment>
<keyword evidence="7" id="KW-1185">Reference proteome</keyword>
<protein>
    <submittedName>
        <fullName evidence="6">LysR family transcriptional regulator</fullName>
    </submittedName>
</protein>
<dbReference type="InterPro" id="IPR036390">
    <property type="entry name" value="WH_DNA-bd_sf"/>
</dbReference>
<name>A0ABX5AQR9_9MICO</name>
<dbReference type="SUPFAM" id="SSF53850">
    <property type="entry name" value="Periplasmic binding protein-like II"/>
    <property type="match status" value="1"/>
</dbReference>
<accession>A0ABX5AQR9</accession>
<keyword evidence="2" id="KW-0805">Transcription regulation</keyword>
<evidence type="ECO:0000256" key="4">
    <source>
        <dbReference type="ARBA" id="ARBA00023163"/>
    </source>
</evidence>
<dbReference type="InterPro" id="IPR036388">
    <property type="entry name" value="WH-like_DNA-bd_sf"/>
</dbReference>
<keyword evidence="4" id="KW-0804">Transcription</keyword>
<dbReference type="PROSITE" id="PS50931">
    <property type="entry name" value="HTH_LYSR"/>
    <property type="match status" value="1"/>
</dbReference>
<evidence type="ECO:0000256" key="3">
    <source>
        <dbReference type="ARBA" id="ARBA00023125"/>
    </source>
</evidence>
<dbReference type="SUPFAM" id="SSF46785">
    <property type="entry name" value="Winged helix' DNA-binding domain"/>
    <property type="match status" value="1"/>
</dbReference>
<comment type="caution">
    <text evidence="6">The sequence shown here is derived from an EMBL/GenBank/DDBJ whole genome shotgun (WGS) entry which is preliminary data.</text>
</comment>